<keyword evidence="4" id="KW-1185">Reference proteome</keyword>
<dbReference type="AlphaFoldDB" id="F4Q7Y6"/>
<dbReference type="InterPro" id="IPR000742">
    <property type="entry name" value="EGF"/>
</dbReference>
<keyword evidence="1" id="KW-0472">Membrane</keyword>
<dbReference type="InterPro" id="IPR053331">
    <property type="entry name" value="EGF-like_comC"/>
</dbReference>
<keyword evidence="1" id="KW-1133">Transmembrane helix</keyword>
<keyword evidence="1" id="KW-0812">Transmembrane</keyword>
<dbReference type="PROSITE" id="PS51450">
    <property type="entry name" value="LRR"/>
    <property type="match status" value="1"/>
</dbReference>
<protein>
    <recommendedName>
        <fullName evidence="2">EGF-like domain-containing protein</fullName>
    </recommendedName>
</protein>
<dbReference type="Gene3D" id="3.80.10.10">
    <property type="entry name" value="Ribonuclease Inhibitor"/>
    <property type="match status" value="1"/>
</dbReference>
<proteinExistence type="predicted"/>
<dbReference type="STRING" id="1054147.F4Q7Y6"/>
<dbReference type="Proteomes" id="UP000007797">
    <property type="component" value="Unassembled WGS sequence"/>
</dbReference>
<evidence type="ECO:0000256" key="1">
    <source>
        <dbReference type="SAM" id="Phobius"/>
    </source>
</evidence>
<dbReference type="PANTHER" id="PTHR24032">
    <property type="entry name" value="EGF-LIKE DOMAIN-CONTAINING PROTEIN-RELATED-RELATED"/>
    <property type="match status" value="1"/>
</dbReference>
<dbReference type="CDD" id="cd00053">
    <property type="entry name" value="EGF"/>
    <property type="match status" value="1"/>
</dbReference>
<dbReference type="PROSITE" id="PS01186">
    <property type="entry name" value="EGF_2"/>
    <property type="match status" value="1"/>
</dbReference>
<dbReference type="OrthoDB" id="24398at2759"/>
<dbReference type="InterPro" id="IPR032675">
    <property type="entry name" value="LRR_dom_sf"/>
</dbReference>
<accession>F4Q7Y6</accession>
<sequence>MTNQSNLIVKIFIDYVLSDGRPTFSKTSIVNKTASSSNDQQSTLLIGISMPQSSESILDPDFTPLLIDKSNDSGCIKSNTWRIIVGVVVGVVGAVAIAVASIILIKKKRMILQFNKNIQHKLSRMDDRWFTVLLLLFVISISSSNNHVALSQSLPTTELNSAIWIIRQYGSDLPQDQTSICSSLYFVCSAASPTPHIIKIVMLSYPTTTTGLLPNAGLNQFDFPELVEIDIIAVQAPISPSLNILDLIKGSAPKLQKLFLRSDTSITSLPSGLGYSLPMLKSFLVENVYFQHDIVFDFGPTVTDLKFAIVGALIIDQSTPVHTNLASLNINVKLLVPQSITFTNQSFPALTSLSISPQSNSMSLIVVVTSQSEVHLYIEYPQSVMTLMASGFSTLLPSLDQFTKLSLLALSQSTLSSLPFTEYPEYFSAIQVTSTNLAAIPNIPIRNLKSITLDHNQIESVPWNNFQNANNILLDVSFNTGLATIVPESFCNNRLYIDGCPLITDLPECFKCYQNNRFYVRTDIVLDPGFTCNITFNSTMLYTVLGYGTLFGTNLGYGYYVNNRYLLTPEIPNKKLRFYDNQLETGPPRNITLVMDGNYPEYKYNITVLEIGISITQTTFVQLPTQVVQLKSLATMNPYLDHTISINDNIDCVITGLIVDGYLYCNISGHSFKQGDTLKYTISNPYYTFQQDIIVYQVFYPADVVLDTRDSIISVGSTYNFSGKYGTGPMDQTIIYFNGDPSICNVTFKNQSNIQCDQTKFWQGGETNITISVDGFTANPIMVDLKTIQSLCNDTGCSGHGSCDINGTCVCDTGYYSDKCLQKYPTFRSGSYDLNDRKLISIYGDFGPFNQTTVSITLNNTDCQVTYKSQLTVDNSTNNGNNWIYFKPSSQGSGSGSDSGSDSNELTCPFNCYGHGQCINGKCQCQPGYSSIDNCLTKTSNHTNTPNTTSPTTSFDIDGIDFQFEMIAIQEIDTDDNIINEVLTNSWNSTIIVNNQTQTTTVNYQLNNSDTTALVTATISFSQQPRDIQFGSQLLHIDAN</sequence>
<gene>
    <name evidence="3" type="ORF">DFA_09555</name>
</gene>
<dbReference type="GeneID" id="14868052"/>
<organism evidence="3 4">
    <name type="scientific">Cavenderia fasciculata</name>
    <name type="common">Slime mold</name>
    <name type="synonym">Dictyostelium fasciculatum</name>
    <dbReference type="NCBI Taxonomy" id="261658"/>
    <lineage>
        <taxon>Eukaryota</taxon>
        <taxon>Amoebozoa</taxon>
        <taxon>Evosea</taxon>
        <taxon>Eumycetozoa</taxon>
        <taxon>Dictyostelia</taxon>
        <taxon>Acytosteliales</taxon>
        <taxon>Cavenderiaceae</taxon>
        <taxon>Cavenderia</taxon>
    </lineage>
</organism>
<dbReference type="Gene3D" id="2.60.120.260">
    <property type="entry name" value="Galactose-binding domain-like"/>
    <property type="match status" value="1"/>
</dbReference>
<dbReference type="RefSeq" id="XP_004352211.1">
    <property type="nucleotide sequence ID" value="XM_004352159.1"/>
</dbReference>
<dbReference type="PANTHER" id="PTHR24032:SF16">
    <property type="entry name" value="EGF-LIKE DOMAIN-CONTAINING PROTEIN"/>
    <property type="match status" value="1"/>
</dbReference>
<evidence type="ECO:0000313" key="3">
    <source>
        <dbReference type="EMBL" id="EGG15886.1"/>
    </source>
</evidence>
<feature type="transmembrane region" description="Helical" evidence="1">
    <location>
        <begin position="83"/>
        <end position="105"/>
    </location>
</feature>
<dbReference type="SUPFAM" id="SSF52058">
    <property type="entry name" value="L domain-like"/>
    <property type="match status" value="1"/>
</dbReference>
<dbReference type="Gene3D" id="2.10.25.10">
    <property type="entry name" value="Laminin"/>
    <property type="match status" value="1"/>
</dbReference>
<feature type="domain" description="EGF-like" evidence="2">
    <location>
        <begin position="809"/>
        <end position="820"/>
    </location>
</feature>
<evidence type="ECO:0000313" key="4">
    <source>
        <dbReference type="Proteomes" id="UP000007797"/>
    </source>
</evidence>
<reference evidence="4" key="1">
    <citation type="journal article" date="2011" name="Genome Res.">
        <title>Phylogeny-wide analysis of social amoeba genomes highlights ancient origins for complex intercellular communication.</title>
        <authorList>
            <person name="Heidel A.J."/>
            <person name="Lawal H.M."/>
            <person name="Felder M."/>
            <person name="Schilde C."/>
            <person name="Helps N.R."/>
            <person name="Tunggal B."/>
            <person name="Rivero F."/>
            <person name="John U."/>
            <person name="Schleicher M."/>
            <person name="Eichinger L."/>
            <person name="Platzer M."/>
            <person name="Noegel A.A."/>
            <person name="Schaap P."/>
            <person name="Gloeckner G."/>
        </authorList>
    </citation>
    <scope>NUCLEOTIDE SEQUENCE [LARGE SCALE GENOMIC DNA]</scope>
    <source>
        <strain evidence="4">SH3</strain>
    </source>
</reference>
<dbReference type="InterPro" id="IPR001611">
    <property type="entry name" value="Leu-rich_rpt"/>
</dbReference>
<dbReference type="EMBL" id="GL883025">
    <property type="protein sequence ID" value="EGG15886.1"/>
    <property type="molecule type" value="Genomic_DNA"/>
</dbReference>
<dbReference type="KEGG" id="dfa:DFA_09555"/>
<name>F4Q7Y6_CACFS</name>
<evidence type="ECO:0000259" key="2">
    <source>
        <dbReference type="PROSITE" id="PS01186"/>
    </source>
</evidence>